<accession>A0ABS2PQV6</accession>
<keyword evidence="6" id="KW-1185">Reference proteome</keyword>
<dbReference type="Gene3D" id="2.30.30.40">
    <property type="entry name" value="SH3 Domains"/>
    <property type="match status" value="1"/>
</dbReference>
<evidence type="ECO:0000259" key="3">
    <source>
        <dbReference type="Pfam" id="PF08460"/>
    </source>
</evidence>
<dbReference type="Proteomes" id="UP000697472">
    <property type="component" value="Unassembled WGS sequence"/>
</dbReference>
<protein>
    <recommendedName>
        <fullName evidence="7">SH3b domain-containing protein</fullName>
    </recommendedName>
</protein>
<dbReference type="EMBL" id="JAFBEH010000008">
    <property type="protein sequence ID" value="MBM7642296.1"/>
    <property type="molecule type" value="Genomic_DNA"/>
</dbReference>
<gene>
    <name evidence="5" type="ORF">JOC28_000591</name>
</gene>
<evidence type="ECO:0008006" key="7">
    <source>
        <dbReference type="Google" id="ProtNLM"/>
    </source>
</evidence>
<dbReference type="InterPro" id="IPR003646">
    <property type="entry name" value="SH3-like_bac-type"/>
</dbReference>
<dbReference type="InterPro" id="IPR046254">
    <property type="entry name" value="DUF6287"/>
</dbReference>
<dbReference type="Pfam" id="PF19804">
    <property type="entry name" value="DUF6287"/>
    <property type="match status" value="1"/>
</dbReference>
<reference evidence="5 6" key="1">
    <citation type="submission" date="2021-01" db="EMBL/GenBank/DDBJ databases">
        <title>Genomic Encyclopedia of Type Strains, Phase IV (KMG-IV): sequencing the most valuable type-strain genomes for metagenomic binning, comparative biology and taxonomic classification.</title>
        <authorList>
            <person name="Goeker M."/>
        </authorList>
    </citation>
    <scope>NUCLEOTIDE SEQUENCE [LARGE SCALE GENOMIC DNA]</scope>
    <source>
        <strain evidence="5 6">DSM 27382</strain>
    </source>
</reference>
<proteinExistence type="predicted"/>
<keyword evidence="2" id="KW-0472">Membrane</keyword>
<sequence length="243" mass="25720">MNKKTGLALGAIGLALPWLLMIISLNQNPINKTSSSSSSTSIDLTNLKMDPTAISNGDYTSLTGTWENSAGLTIIFDSKGMVSPAKNKISSVAYKDGYARAILTNSSGASDAYRDGAGIWFYPAGVANVVNNSKQDQDSIVIASNISTEDDPYFKVSTATSLTDSGETDSSSSSDSNVKESSGTYTLTASADVKNSPDTSAKTVATYSAGQTINYDQIVTSGKKQWLSYLSTTGERRYVLMED</sequence>
<keyword evidence="2" id="KW-0812">Transmembrane</keyword>
<dbReference type="Pfam" id="PF08460">
    <property type="entry name" value="SH3_5"/>
    <property type="match status" value="1"/>
</dbReference>
<name>A0ABS2PQV6_9STRE</name>
<evidence type="ECO:0000313" key="5">
    <source>
        <dbReference type="EMBL" id="MBM7642296.1"/>
    </source>
</evidence>
<keyword evidence="2" id="KW-1133">Transmembrane helix</keyword>
<feature type="transmembrane region" description="Helical" evidence="2">
    <location>
        <begin position="7"/>
        <end position="25"/>
    </location>
</feature>
<feature type="region of interest" description="Disordered" evidence="1">
    <location>
        <begin position="160"/>
        <end position="181"/>
    </location>
</feature>
<comment type="caution">
    <text evidence="5">The sequence shown here is derived from an EMBL/GenBank/DDBJ whole genome shotgun (WGS) entry which is preliminary data.</text>
</comment>
<organism evidence="5 6">
    <name type="scientific">Streptococcus loxodontisalivarius</name>
    <dbReference type="NCBI Taxonomy" id="1349415"/>
    <lineage>
        <taxon>Bacteria</taxon>
        <taxon>Bacillati</taxon>
        <taxon>Bacillota</taxon>
        <taxon>Bacilli</taxon>
        <taxon>Lactobacillales</taxon>
        <taxon>Streptococcaceae</taxon>
        <taxon>Streptococcus</taxon>
    </lineage>
</organism>
<evidence type="ECO:0000256" key="2">
    <source>
        <dbReference type="SAM" id="Phobius"/>
    </source>
</evidence>
<feature type="domain" description="SH3b" evidence="3">
    <location>
        <begin position="179"/>
        <end position="240"/>
    </location>
</feature>
<evidence type="ECO:0000259" key="4">
    <source>
        <dbReference type="Pfam" id="PF19804"/>
    </source>
</evidence>
<evidence type="ECO:0000256" key="1">
    <source>
        <dbReference type="SAM" id="MobiDB-lite"/>
    </source>
</evidence>
<dbReference type="RefSeq" id="WP_205009147.1">
    <property type="nucleotide sequence ID" value="NZ_JAFBEH010000008.1"/>
</dbReference>
<feature type="domain" description="DUF6287" evidence="4">
    <location>
        <begin position="49"/>
        <end position="80"/>
    </location>
</feature>
<evidence type="ECO:0000313" key="6">
    <source>
        <dbReference type="Proteomes" id="UP000697472"/>
    </source>
</evidence>